<dbReference type="Gene3D" id="3.40.50.1820">
    <property type="entry name" value="alpha/beta hydrolase"/>
    <property type="match status" value="1"/>
</dbReference>
<organism evidence="2 3">
    <name type="scientific">Phanerochaete sordida</name>
    <dbReference type="NCBI Taxonomy" id="48140"/>
    <lineage>
        <taxon>Eukaryota</taxon>
        <taxon>Fungi</taxon>
        <taxon>Dikarya</taxon>
        <taxon>Basidiomycota</taxon>
        <taxon>Agaricomycotina</taxon>
        <taxon>Agaricomycetes</taxon>
        <taxon>Polyporales</taxon>
        <taxon>Phanerochaetaceae</taxon>
        <taxon>Phanerochaete</taxon>
    </lineage>
</organism>
<evidence type="ECO:0000259" key="1">
    <source>
        <dbReference type="Pfam" id="PF12697"/>
    </source>
</evidence>
<dbReference type="AlphaFoldDB" id="A0A9P3GBZ2"/>
<dbReference type="Pfam" id="PF12697">
    <property type="entry name" value="Abhydrolase_6"/>
    <property type="match status" value="1"/>
</dbReference>
<dbReference type="OrthoDB" id="5311491at2759"/>
<dbReference type="Proteomes" id="UP000703269">
    <property type="component" value="Unassembled WGS sequence"/>
</dbReference>
<keyword evidence="3" id="KW-1185">Reference proteome</keyword>
<keyword evidence="2" id="KW-0378">Hydrolase</keyword>
<accession>A0A9P3GBZ2</accession>
<dbReference type="GO" id="GO:0016020">
    <property type="term" value="C:membrane"/>
    <property type="evidence" value="ECO:0007669"/>
    <property type="project" value="TreeGrafter"/>
</dbReference>
<dbReference type="InterPro" id="IPR029058">
    <property type="entry name" value="AB_hydrolase_fold"/>
</dbReference>
<feature type="domain" description="AB hydrolase-1" evidence="1">
    <location>
        <begin position="30"/>
        <end position="337"/>
    </location>
</feature>
<dbReference type="InterPro" id="IPR000073">
    <property type="entry name" value="AB_hydrolase_1"/>
</dbReference>
<reference evidence="2 3" key="1">
    <citation type="submission" date="2021-08" db="EMBL/GenBank/DDBJ databases">
        <title>Draft Genome Sequence of Phanerochaete sordida strain YK-624.</title>
        <authorList>
            <person name="Mori T."/>
            <person name="Dohra H."/>
            <person name="Suzuki T."/>
            <person name="Kawagishi H."/>
            <person name="Hirai H."/>
        </authorList>
    </citation>
    <scope>NUCLEOTIDE SEQUENCE [LARGE SCALE GENOMIC DNA]</scope>
    <source>
        <strain evidence="2 3">YK-624</strain>
    </source>
</reference>
<sequence length="357" mass="39006">MPLAQIDEQGITLYYEDSGPPPAVQFYTTLILVHGLVINSATFEHLLPLASRYGLRIITVNSRDYAGSTPYTDEELPDLANPDTNIQAVAVRRWGTETARFVRFACETLGLHATANGAGGVVLVTWSMSGIAALSILGDSRTMDQDLGASLAPYLRKVVLYDPPALVFGTNPGPGFIFPFNDPTIPVDKRAEAFGTWASSWYDPVFALADITLEALRARTAPLPATPTLSKLSPEGLARTIDPSVAGRSARIMDTTDEIRQAHARCAFMDADAVLPDVDVLSLWCDSSKWSNVWGAKVIDGFVRAAPERGKRKRNMSHVKIENANHFVHWEDPERLLRIIVQFCGSNVVASAEPSRL</sequence>
<dbReference type="EMBL" id="BPQB01000019">
    <property type="protein sequence ID" value="GJE91054.1"/>
    <property type="molecule type" value="Genomic_DNA"/>
</dbReference>
<name>A0A9P3GBZ2_9APHY</name>
<dbReference type="PANTHER" id="PTHR43798">
    <property type="entry name" value="MONOACYLGLYCEROL LIPASE"/>
    <property type="match status" value="1"/>
</dbReference>
<dbReference type="GO" id="GO:0016787">
    <property type="term" value="F:hydrolase activity"/>
    <property type="evidence" value="ECO:0007669"/>
    <property type="project" value="UniProtKB-KW"/>
</dbReference>
<comment type="caution">
    <text evidence="2">The sequence shown here is derived from an EMBL/GenBank/DDBJ whole genome shotgun (WGS) entry which is preliminary data.</text>
</comment>
<dbReference type="InterPro" id="IPR050266">
    <property type="entry name" value="AB_hydrolase_sf"/>
</dbReference>
<dbReference type="PANTHER" id="PTHR43798:SF33">
    <property type="entry name" value="HYDROLASE, PUTATIVE (AFU_ORTHOLOGUE AFUA_2G14860)-RELATED"/>
    <property type="match status" value="1"/>
</dbReference>
<evidence type="ECO:0000313" key="2">
    <source>
        <dbReference type="EMBL" id="GJE91054.1"/>
    </source>
</evidence>
<protein>
    <submittedName>
        <fullName evidence="2">Alpha/beta hydrolase</fullName>
    </submittedName>
</protein>
<gene>
    <name evidence="2" type="ORF">PsYK624_072020</name>
</gene>
<proteinExistence type="predicted"/>
<evidence type="ECO:0000313" key="3">
    <source>
        <dbReference type="Proteomes" id="UP000703269"/>
    </source>
</evidence>
<dbReference type="SUPFAM" id="SSF53474">
    <property type="entry name" value="alpha/beta-Hydrolases"/>
    <property type="match status" value="1"/>
</dbReference>